<dbReference type="EMBL" id="WUYZ01000002">
    <property type="protein sequence ID" value="NKS26550.1"/>
    <property type="molecule type" value="Genomic_DNA"/>
</dbReference>
<dbReference type="PANTHER" id="PTHR43289">
    <property type="entry name" value="MITOGEN-ACTIVATED PROTEIN KINASE KINASE KINASE 20-RELATED"/>
    <property type="match status" value="1"/>
</dbReference>
<keyword evidence="2" id="KW-0723">Serine/threonine-protein kinase</keyword>
<evidence type="ECO:0000256" key="3">
    <source>
        <dbReference type="ARBA" id="ARBA00022679"/>
    </source>
</evidence>
<evidence type="ECO:0000256" key="1">
    <source>
        <dbReference type="ARBA" id="ARBA00012513"/>
    </source>
</evidence>
<dbReference type="SMART" id="SM00220">
    <property type="entry name" value="S_TKc"/>
    <property type="match status" value="1"/>
</dbReference>
<organism evidence="9 10">
    <name type="scientific">Rhodococcus hoagii</name>
    <name type="common">Corynebacterium equii</name>
    <dbReference type="NCBI Taxonomy" id="43767"/>
    <lineage>
        <taxon>Bacteria</taxon>
        <taxon>Bacillati</taxon>
        <taxon>Actinomycetota</taxon>
        <taxon>Actinomycetes</taxon>
        <taxon>Mycobacteriales</taxon>
        <taxon>Nocardiaceae</taxon>
        <taxon>Prescottella</taxon>
    </lineage>
</organism>
<dbReference type="EC" id="2.7.11.1" evidence="1"/>
<dbReference type="InterPro" id="IPR011528">
    <property type="entry name" value="NERD"/>
</dbReference>
<reference evidence="9" key="1">
    <citation type="journal article" date="2020" name="Environ. Microbiol.">
        <title>The novel and transferable erm(51) gene confers Macrolides, Lincosamides, and Streptogramins B (MLSB) resistance to clonal Rhodococcus equi in the environment.</title>
        <authorList>
            <person name="Huber L."/>
            <person name="Giguere S."/>
            <person name="Slovis N.M."/>
            <person name="Alvarez-Narvaez S."/>
            <person name="Hart K.A."/>
            <person name="Greiter M."/>
            <person name="Morris E.R.A."/>
            <person name="Cohen N.D."/>
        </authorList>
    </citation>
    <scope>NUCLEOTIDE SEQUENCE</scope>
    <source>
        <strain evidence="9">Lh_141_1</strain>
    </source>
</reference>
<evidence type="ECO:0000256" key="2">
    <source>
        <dbReference type="ARBA" id="ARBA00022527"/>
    </source>
</evidence>
<protein>
    <recommendedName>
        <fullName evidence="1">non-specific serine/threonine protein kinase</fullName>
        <ecNumber evidence="1">2.7.11.1</ecNumber>
    </recommendedName>
</protein>
<dbReference type="Pfam" id="PF08378">
    <property type="entry name" value="NERD"/>
    <property type="match status" value="1"/>
</dbReference>
<dbReference type="InterPro" id="IPR000719">
    <property type="entry name" value="Prot_kinase_dom"/>
</dbReference>
<accession>A0AAE4ZGZ1</accession>
<dbReference type="GO" id="GO:0005524">
    <property type="term" value="F:ATP binding"/>
    <property type="evidence" value="ECO:0007669"/>
    <property type="project" value="UniProtKB-KW"/>
</dbReference>
<keyword evidence="3" id="KW-0808">Transferase</keyword>
<feature type="domain" description="Protein kinase" evidence="7">
    <location>
        <begin position="207"/>
        <end position="493"/>
    </location>
</feature>
<keyword evidence="6" id="KW-0067">ATP-binding</keyword>
<dbReference type="PANTHER" id="PTHR43289:SF6">
    <property type="entry name" value="SERINE_THREONINE-PROTEIN KINASE NEKL-3"/>
    <property type="match status" value="1"/>
</dbReference>
<feature type="domain" description="Protein kinase" evidence="7">
    <location>
        <begin position="515"/>
        <end position="770"/>
    </location>
</feature>
<dbReference type="InterPro" id="IPR049832">
    <property type="entry name" value="BREX_PglW"/>
</dbReference>
<evidence type="ECO:0000313" key="9">
    <source>
        <dbReference type="EMBL" id="NKS26550.1"/>
    </source>
</evidence>
<dbReference type="InterPro" id="IPR011009">
    <property type="entry name" value="Kinase-like_dom_sf"/>
</dbReference>
<evidence type="ECO:0000259" key="7">
    <source>
        <dbReference type="PROSITE" id="PS50011"/>
    </source>
</evidence>
<evidence type="ECO:0000313" key="10">
    <source>
        <dbReference type="Proteomes" id="UP000605618"/>
    </source>
</evidence>
<dbReference type="GO" id="GO:0004674">
    <property type="term" value="F:protein serine/threonine kinase activity"/>
    <property type="evidence" value="ECO:0007669"/>
    <property type="project" value="UniProtKB-KW"/>
</dbReference>
<evidence type="ECO:0000256" key="5">
    <source>
        <dbReference type="ARBA" id="ARBA00022777"/>
    </source>
</evidence>
<dbReference type="NCBIfam" id="NF033442">
    <property type="entry name" value="BREX_PglW"/>
    <property type="match status" value="1"/>
</dbReference>
<keyword evidence="4" id="KW-0547">Nucleotide-binding</keyword>
<sequence length="1425" mass="152929">MQDGRWVEVSPSQFDHETKGLDWVKQLLPDAPPFRAWSNFEFRDNRGRWHEVDLLVLARDTLYLIELKYYSGTLRGNDHVWSRGGHRSEDSPLLLARRKAQYFSSLLKDRLAEKTGDRNLKGVIPYVQELVFLHHPGLVCELPASSAINLYGIDGNERLSHLPGIGERLLAPSTRDPVSEEKSRLIGDLMVAVGLAPRRQRELGSWVIDEQPLGDGEGWQDWPAFHHVDMERQARIRFYLPKPGATAAEEHARVRAVEHEYRLLARLRRDGLQVPADVVKDKELGIGLVFHQPKGDVRLDLWLADHHGALSLEDQLELIAEIAEIVQYAHRHRVVHRTLNPRAIVVRDRKGAPQPQVTDWDSAGVLPANAETGVTRLSAGPLSLMAGALSDQARLFAAPEGVSPADPARMDVFGLGALAFYLVAGGKAPATERGELMDRLRRDRGLDLAADLPQVPSSLRQLVLDATHPSPADRIGTVAELLERLEDVRRELVGSEGESDPLEAGPGDELADGRFEYRRRLGSGSTAVGILVIDRKAGGAQRVLKVARDDEAAARLRAEAQVLGKLNDPRIVQLSSEETVGGRTALVVQYAGSTTLAEELSAKGGRLSIDLLERWGTDLLQALVALERAGVMHRDLKPSNLGVFASSSRADAHLLMFDFSMAGVDPRNIEAGTPPYLDPFLGLGGRRQYDTAAERYGAAVVLFEMATGGAPQYGPDPQANPATVDDDVTVTPGMFEAAVADALTRFFAAALSREAAARPDTAEDMLRAWRRVFTDLDAAPASAVPAVAEKIGAATTLAAAGLSARAMSALAAAQVATVGELLTLDSTRLNRLLAKEAKATRTEIRDHHRAWAKQFGTRRSGAPRTGTGGQGLLGLDDAVALLLAAVGTGRASTRRQAAELLLGTNGDLDPFASGHELATALDKTLPRGHQLIKELQADWAENPATRELLDDLIDVTQQVLRDSGGVAAISTLTAEIRGRLPQPSAAESDAAAPRLAERAAAGLLRVSFDRLTEHEAADGVKRMVRRRHEGRLALVADDELLLAGAEAAGRRADELVTGDAGPGVVPAGTAARELRVAFTRAYGGAAGPDVRVPLPTDPRLVRLAAATSRRAAVSGRGELHSRTLGPSEALRLALAGLAQTEALTPSEVRARVAARFPELDRLPGRPALDAHIERAGLGLSWDGDGYRYENAAPASETSLHTRAATHTGPAPEPATGTWAGTDAAAQQAMLTTSLRENGFLAIGVPVYRPGEHIGAAQALAQAHDGEVVDVTGEIVSAMREFATAQGLPWDLVRGADAAAEGSRDARGLRAVLDRVMPALRTRLEEQMFGEQGAGGGERPLILTEVSPLARYGYLDVLARLSDLSAPRRRPVWVVLPQLRGQRGALVDGKPIQLGSPGGQFVVWSAEPAIDSSEVAGTAGAESEKV</sequence>
<comment type="caution">
    <text evidence="9">The sequence shown here is derived from an EMBL/GenBank/DDBJ whole genome shotgun (WGS) entry which is preliminary data.</text>
</comment>
<dbReference type="PROSITE" id="PS50965">
    <property type="entry name" value="NERD"/>
    <property type="match status" value="1"/>
</dbReference>
<dbReference type="Pfam" id="PF00069">
    <property type="entry name" value="Pkinase"/>
    <property type="match status" value="1"/>
</dbReference>
<name>A0AAE4ZGZ1_RHOHA</name>
<dbReference type="Gene3D" id="1.10.510.10">
    <property type="entry name" value="Transferase(Phosphotransferase) domain 1"/>
    <property type="match status" value="2"/>
</dbReference>
<evidence type="ECO:0000259" key="8">
    <source>
        <dbReference type="PROSITE" id="PS50965"/>
    </source>
</evidence>
<feature type="domain" description="NERD" evidence="8">
    <location>
        <begin position="12"/>
        <end position="126"/>
    </location>
</feature>
<dbReference type="SUPFAM" id="SSF56112">
    <property type="entry name" value="Protein kinase-like (PK-like)"/>
    <property type="match status" value="2"/>
</dbReference>
<evidence type="ECO:0000256" key="4">
    <source>
        <dbReference type="ARBA" id="ARBA00022741"/>
    </source>
</evidence>
<gene>
    <name evidence="9" type="primary">pglW</name>
    <name evidence="9" type="ORF">GS505_12150</name>
</gene>
<evidence type="ECO:0000256" key="6">
    <source>
        <dbReference type="ARBA" id="ARBA00022840"/>
    </source>
</evidence>
<dbReference type="PROSITE" id="PS50011">
    <property type="entry name" value="PROTEIN_KINASE_DOM"/>
    <property type="match status" value="2"/>
</dbReference>
<keyword evidence="5 9" id="KW-0418">Kinase</keyword>
<dbReference type="Proteomes" id="UP000605618">
    <property type="component" value="Unassembled WGS sequence"/>
</dbReference>
<proteinExistence type="predicted"/>